<dbReference type="InterPro" id="IPR052727">
    <property type="entry name" value="Rab4/Rab5_effector"/>
</dbReference>
<feature type="region of interest" description="Disordered" evidence="1">
    <location>
        <begin position="1"/>
        <end position="40"/>
    </location>
</feature>
<proteinExistence type="predicted"/>
<feature type="region of interest" description="Disordered" evidence="1">
    <location>
        <begin position="455"/>
        <end position="486"/>
    </location>
</feature>
<reference evidence="3" key="2">
    <citation type="submission" date="2010-04" db="EMBL/GenBank/DDBJ databases">
        <authorList>
            <person name="Buell R."/>
            <person name="Hamilton J."/>
            <person name="Hostetler J."/>
        </authorList>
    </citation>
    <scope>NUCLEOTIDE SEQUENCE [LARGE SCALE GENOMIC DNA]</scope>
    <source>
        <strain evidence="3">DAOM:BR144</strain>
    </source>
</reference>
<organism evidence="2 3">
    <name type="scientific">Globisporangium ultimum (strain ATCC 200006 / CBS 805.95 / DAOM BR144)</name>
    <name type="common">Pythium ultimum</name>
    <dbReference type="NCBI Taxonomy" id="431595"/>
    <lineage>
        <taxon>Eukaryota</taxon>
        <taxon>Sar</taxon>
        <taxon>Stramenopiles</taxon>
        <taxon>Oomycota</taxon>
        <taxon>Peronosporomycetes</taxon>
        <taxon>Pythiales</taxon>
        <taxon>Pythiaceae</taxon>
        <taxon>Globisporangium</taxon>
    </lineage>
</organism>
<dbReference type="PANTHER" id="PTHR13510">
    <property type="entry name" value="FYVE-FINGER-CONTAINING RAB5 EFFECTOR PROTEIN RABENOSYN-5-RELATED"/>
    <property type="match status" value="1"/>
</dbReference>
<evidence type="ECO:0000313" key="3">
    <source>
        <dbReference type="Proteomes" id="UP000019132"/>
    </source>
</evidence>
<dbReference type="HOGENOM" id="CLU_633834_0_0_1"/>
<dbReference type="PANTHER" id="PTHR13510:SF44">
    <property type="entry name" value="RABENOSYN-5"/>
    <property type="match status" value="1"/>
</dbReference>
<name>K3WPE4_GLOUD</name>
<sequence length="486" mass="54736">MAMEMETAGTAPSTYDSSIHDNHHLASPVTEDERVDLSEDDAEEELDVLREYVRSSDGIIAQSIQRYVGFVRKRKRVVDPTRWTLIKSEHGLDVYKEHAEQRLMKTFVPSVGSGDEADARQAAKDEDVRRAVRTRPRGRSIGYDMRCESSYIEYPSTMVSAFCIGKVRGSLDTVMAGLYTDNTDDMHANCTIQFGDNVVLDCGVLQAFETESETAPYNFFGVKWLEKQGHVPGVVNQLCWVERTGIHTISSGRRFGYQLLKSMQLSDPDECASRASSVAIAHPVNVSLCYLYCQIDEDVVEVFVRGIVEIIMDDSSDAGEADAVRTAGDYILAIAKGRECGRMRKIAELIGQSKTARDQLTCQQAMLQPKLVNVHELARKKHGSSENSAKPPQELPLLQSRYGTLRRDAELPETLTSYREYQSFRMFLPIRDPRPSSSYRKNQKKRGNVLMQMLRKNQHRSTYLPEFLRPKGENEGEEQGATTGAH</sequence>
<protein>
    <submittedName>
        <fullName evidence="2">Uncharacterized protein</fullName>
    </submittedName>
</protein>
<dbReference type="AlphaFoldDB" id="K3WPE4"/>
<dbReference type="EnsemblProtists" id="PYU1_T006836">
    <property type="protein sequence ID" value="PYU1_T006836"/>
    <property type="gene ID" value="PYU1_G006822"/>
</dbReference>
<reference evidence="3" key="1">
    <citation type="journal article" date="2010" name="Genome Biol.">
        <title>Genome sequence of the necrotrophic plant pathogen Pythium ultimum reveals original pathogenicity mechanisms and effector repertoire.</title>
        <authorList>
            <person name="Levesque C.A."/>
            <person name="Brouwer H."/>
            <person name="Cano L."/>
            <person name="Hamilton J.P."/>
            <person name="Holt C."/>
            <person name="Huitema E."/>
            <person name="Raffaele S."/>
            <person name="Robideau G.P."/>
            <person name="Thines M."/>
            <person name="Win J."/>
            <person name="Zerillo M.M."/>
            <person name="Beakes G.W."/>
            <person name="Boore J.L."/>
            <person name="Busam D."/>
            <person name="Dumas B."/>
            <person name="Ferriera S."/>
            <person name="Fuerstenberg S.I."/>
            <person name="Gachon C.M."/>
            <person name="Gaulin E."/>
            <person name="Govers F."/>
            <person name="Grenville-Briggs L."/>
            <person name="Horner N."/>
            <person name="Hostetler J."/>
            <person name="Jiang R.H."/>
            <person name="Johnson J."/>
            <person name="Krajaejun T."/>
            <person name="Lin H."/>
            <person name="Meijer H.J."/>
            <person name="Moore B."/>
            <person name="Morris P."/>
            <person name="Phuntmart V."/>
            <person name="Puiu D."/>
            <person name="Shetty J."/>
            <person name="Stajich J.E."/>
            <person name="Tripathy S."/>
            <person name="Wawra S."/>
            <person name="van West P."/>
            <person name="Whitty B.R."/>
            <person name="Coutinho P.M."/>
            <person name="Henrissat B."/>
            <person name="Martin F."/>
            <person name="Thomas P.D."/>
            <person name="Tyler B.M."/>
            <person name="De Vries R.P."/>
            <person name="Kamoun S."/>
            <person name="Yandell M."/>
            <person name="Tisserat N."/>
            <person name="Buell C.R."/>
        </authorList>
    </citation>
    <scope>NUCLEOTIDE SEQUENCE</scope>
    <source>
        <strain evidence="3">DAOM:BR144</strain>
    </source>
</reference>
<dbReference type="Proteomes" id="UP000019132">
    <property type="component" value="Unassembled WGS sequence"/>
</dbReference>
<evidence type="ECO:0000313" key="2">
    <source>
        <dbReference type="EnsemblProtists" id="PYU1_T006836"/>
    </source>
</evidence>
<accession>K3WPE4</accession>
<dbReference type="InParanoid" id="K3WPE4"/>
<dbReference type="VEuPathDB" id="FungiDB:PYU1_G006822"/>
<evidence type="ECO:0000256" key="1">
    <source>
        <dbReference type="SAM" id="MobiDB-lite"/>
    </source>
</evidence>
<dbReference type="OMA" id="AKPHEFF"/>
<dbReference type="EMBL" id="GL376635">
    <property type="status" value="NOT_ANNOTATED_CDS"/>
    <property type="molecule type" value="Genomic_DNA"/>
</dbReference>
<reference evidence="2" key="3">
    <citation type="submission" date="2015-02" db="UniProtKB">
        <authorList>
            <consortium name="EnsemblProtists"/>
        </authorList>
    </citation>
    <scope>IDENTIFICATION</scope>
    <source>
        <strain evidence="2">DAOM BR144</strain>
    </source>
</reference>
<feature type="region of interest" description="Disordered" evidence="1">
    <location>
        <begin position="379"/>
        <end position="400"/>
    </location>
</feature>
<dbReference type="eggNOG" id="ENOG502SM3V">
    <property type="taxonomic scope" value="Eukaryota"/>
</dbReference>
<keyword evidence="3" id="KW-1185">Reference proteome</keyword>